<protein>
    <submittedName>
        <fullName evidence="4">NAD(P)-binding protein</fullName>
    </submittedName>
</protein>
<comment type="similarity">
    <text evidence="1">Belongs to the short-chain dehydrogenases/reductases (SDR) family.</text>
</comment>
<evidence type="ECO:0000256" key="3">
    <source>
        <dbReference type="ARBA" id="ARBA00023002"/>
    </source>
</evidence>
<dbReference type="InterPro" id="IPR020904">
    <property type="entry name" value="Sc_DH/Rdtase_CS"/>
</dbReference>
<keyword evidence="3" id="KW-0560">Oxidoreductase</keyword>
<dbReference type="Proteomes" id="UP000799772">
    <property type="component" value="Unassembled WGS sequence"/>
</dbReference>
<name>A0A9P4IEN9_9PEZI</name>
<sequence length="269" mass="28994">MNGNIWDRFSLNGRSIIVTGAVGGMGVQVVRGILEAGGDVVCIDRVEIPNASDWERSEAIASSSGSKLSYYKCDVSDVEGTYTVFEAALSQARYPLRGLVTCAGIGWVGPSISFPIDEARRIVEVNLLGTLICAQAAARLVFKNQFSASFVFIASMSGYIVNKGSPNTAYAVSKAGVHQITRNLASEWAFSKDAPSIRVNSISPGVIRTPMTSKELAKSDLERIWTEESMLKRLSDPEDYQGPVNFLLSDASAYVTAADLRVDGGYTAW</sequence>
<comment type="caution">
    <text evidence="4">The sequence shown here is derived from an EMBL/GenBank/DDBJ whole genome shotgun (WGS) entry which is preliminary data.</text>
</comment>
<dbReference type="PROSITE" id="PS00061">
    <property type="entry name" value="ADH_SHORT"/>
    <property type="match status" value="1"/>
</dbReference>
<keyword evidence="5" id="KW-1185">Reference proteome</keyword>
<dbReference type="InterPro" id="IPR002347">
    <property type="entry name" value="SDR_fam"/>
</dbReference>
<gene>
    <name evidence="4" type="ORF">NA57DRAFT_65568</name>
</gene>
<keyword evidence="2" id="KW-0521">NADP</keyword>
<evidence type="ECO:0000313" key="4">
    <source>
        <dbReference type="EMBL" id="KAF2099539.1"/>
    </source>
</evidence>
<dbReference type="OrthoDB" id="1669814at2759"/>
<reference evidence="4" key="1">
    <citation type="journal article" date="2020" name="Stud. Mycol.">
        <title>101 Dothideomycetes genomes: a test case for predicting lifestyles and emergence of pathogens.</title>
        <authorList>
            <person name="Haridas S."/>
            <person name="Albert R."/>
            <person name="Binder M."/>
            <person name="Bloem J."/>
            <person name="Labutti K."/>
            <person name="Salamov A."/>
            <person name="Andreopoulos B."/>
            <person name="Baker S."/>
            <person name="Barry K."/>
            <person name="Bills G."/>
            <person name="Bluhm B."/>
            <person name="Cannon C."/>
            <person name="Castanera R."/>
            <person name="Culley D."/>
            <person name="Daum C."/>
            <person name="Ezra D."/>
            <person name="Gonzalez J."/>
            <person name="Henrissat B."/>
            <person name="Kuo A."/>
            <person name="Liang C."/>
            <person name="Lipzen A."/>
            <person name="Lutzoni F."/>
            <person name="Magnuson J."/>
            <person name="Mondo S."/>
            <person name="Nolan M."/>
            <person name="Ohm R."/>
            <person name="Pangilinan J."/>
            <person name="Park H.-J."/>
            <person name="Ramirez L."/>
            <person name="Alfaro M."/>
            <person name="Sun H."/>
            <person name="Tritt A."/>
            <person name="Yoshinaga Y."/>
            <person name="Zwiers L.-H."/>
            <person name="Turgeon B."/>
            <person name="Goodwin S."/>
            <person name="Spatafora J."/>
            <person name="Crous P."/>
            <person name="Grigoriev I."/>
        </authorList>
    </citation>
    <scope>NUCLEOTIDE SEQUENCE</scope>
    <source>
        <strain evidence="4">CBS 133067</strain>
    </source>
</reference>
<proteinExistence type="inferred from homology"/>
<dbReference type="AlphaFoldDB" id="A0A9P4IEN9"/>
<dbReference type="GO" id="GO:0016616">
    <property type="term" value="F:oxidoreductase activity, acting on the CH-OH group of donors, NAD or NADP as acceptor"/>
    <property type="evidence" value="ECO:0007669"/>
    <property type="project" value="UniProtKB-ARBA"/>
</dbReference>
<dbReference type="PANTHER" id="PTHR43008:SF4">
    <property type="entry name" value="CHAIN DEHYDROGENASE, PUTATIVE (AFU_ORTHOLOGUE AFUA_4G08710)-RELATED"/>
    <property type="match status" value="1"/>
</dbReference>
<dbReference type="EMBL" id="ML978125">
    <property type="protein sequence ID" value="KAF2099539.1"/>
    <property type="molecule type" value="Genomic_DNA"/>
</dbReference>
<evidence type="ECO:0000313" key="5">
    <source>
        <dbReference type="Proteomes" id="UP000799772"/>
    </source>
</evidence>
<evidence type="ECO:0000256" key="2">
    <source>
        <dbReference type="ARBA" id="ARBA00022857"/>
    </source>
</evidence>
<dbReference type="GO" id="GO:0050664">
    <property type="term" value="F:oxidoreductase activity, acting on NAD(P)H, oxygen as acceptor"/>
    <property type="evidence" value="ECO:0007669"/>
    <property type="project" value="TreeGrafter"/>
</dbReference>
<dbReference type="SUPFAM" id="SSF51735">
    <property type="entry name" value="NAD(P)-binding Rossmann-fold domains"/>
    <property type="match status" value="1"/>
</dbReference>
<dbReference type="Gene3D" id="3.40.50.720">
    <property type="entry name" value="NAD(P)-binding Rossmann-like Domain"/>
    <property type="match status" value="1"/>
</dbReference>
<dbReference type="PRINTS" id="PR00081">
    <property type="entry name" value="GDHRDH"/>
</dbReference>
<dbReference type="Pfam" id="PF13561">
    <property type="entry name" value="adh_short_C2"/>
    <property type="match status" value="1"/>
</dbReference>
<accession>A0A9P4IEN9</accession>
<evidence type="ECO:0000256" key="1">
    <source>
        <dbReference type="ARBA" id="ARBA00006484"/>
    </source>
</evidence>
<dbReference type="InterPro" id="IPR036291">
    <property type="entry name" value="NAD(P)-bd_dom_sf"/>
</dbReference>
<dbReference type="PANTHER" id="PTHR43008">
    <property type="entry name" value="BENZIL REDUCTASE"/>
    <property type="match status" value="1"/>
</dbReference>
<organism evidence="4 5">
    <name type="scientific">Rhizodiscina lignyota</name>
    <dbReference type="NCBI Taxonomy" id="1504668"/>
    <lineage>
        <taxon>Eukaryota</taxon>
        <taxon>Fungi</taxon>
        <taxon>Dikarya</taxon>
        <taxon>Ascomycota</taxon>
        <taxon>Pezizomycotina</taxon>
        <taxon>Dothideomycetes</taxon>
        <taxon>Pleosporomycetidae</taxon>
        <taxon>Aulographales</taxon>
        <taxon>Rhizodiscinaceae</taxon>
        <taxon>Rhizodiscina</taxon>
    </lineage>
</organism>